<dbReference type="InterPro" id="IPR000700">
    <property type="entry name" value="PAS-assoc_C"/>
</dbReference>
<organism evidence="5 6">
    <name type="scientific">Roseicyclus marinus</name>
    <dbReference type="NCBI Taxonomy" id="2161673"/>
    <lineage>
        <taxon>Bacteria</taxon>
        <taxon>Pseudomonadati</taxon>
        <taxon>Pseudomonadota</taxon>
        <taxon>Alphaproteobacteria</taxon>
        <taxon>Rhodobacterales</taxon>
        <taxon>Roseobacteraceae</taxon>
        <taxon>Roseicyclus</taxon>
    </lineage>
</organism>
<dbReference type="SUPFAM" id="SSF55073">
    <property type="entry name" value="Nucleotide cyclase"/>
    <property type="match status" value="1"/>
</dbReference>
<evidence type="ECO:0000313" key="5">
    <source>
        <dbReference type="EMBL" id="BDW86640.1"/>
    </source>
</evidence>
<dbReference type="CDD" id="cd12914">
    <property type="entry name" value="PDC1_DGC_like"/>
    <property type="match status" value="1"/>
</dbReference>
<evidence type="ECO:0000259" key="2">
    <source>
        <dbReference type="PROSITE" id="PS50113"/>
    </source>
</evidence>
<dbReference type="SUPFAM" id="SSF141868">
    <property type="entry name" value="EAL domain-like"/>
    <property type="match status" value="1"/>
</dbReference>
<dbReference type="PANTHER" id="PTHR44757">
    <property type="entry name" value="DIGUANYLATE CYCLASE DGCP"/>
    <property type="match status" value="1"/>
</dbReference>
<keyword evidence="6" id="KW-1185">Reference proteome</keyword>
<gene>
    <name evidence="5" type="ORF">MACH21_28170</name>
</gene>
<dbReference type="Pfam" id="PF00990">
    <property type="entry name" value="GGDEF"/>
    <property type="match status" value="1"/>
</dbReference>
<evidence type="ECO:0000256" key="1">
    <source>
        <dbReference type="SAM" id="Phobius"/>
    </source>
</evidence>
<keyword evidence="1" id="KW-1133">Transmembrane helix</keyword>
<dbReference type="PROSITE" id="PS50883">
    <property type="entry name" value="EAL"/>
    <property type="match status" value="1"/>
</dbReference>
<dbReference type="InterPro" id="IPR035965">
    <property type="entry name" value="PAS-like_dom_sf"/>
</dbReference>
<dbReference type="InterPro" id="IPR043128">
    <property type="entry name" value="Rev_trsase/Diguanyl_cyclase"/>
</dbReference>
<dbReference type="SMART" id="SM00052">
    <property type="entry name" value="EAL"/>
    <property type="match status" value="1"/>
</dbReference>
<evidence type="ECO:0000259" key="4">
    <source>
        <dbReference type="PROSITE" id="PS50887"/>
    </source>
</evidence>
<evidence type="ECO:0000313" key="6">
    <source>
        <dbReference type="Proteomes" id="UP001337723"/>
    </source>
</evidence>
<accession>A0AA48KLY8</accession>
<dbReference type="Gene3D" id="3.30.70.270">
    <property type="match status" value="1"/>
</dbReference>
<dbReference type="Proteomes" id="UP001337723">
    <property type="component" value="Chromosome"/>
</dbReference>
<feature type="domain" description="EAL" evidence="3">
    <location>
        <begin position="615"/>
        <end position="867"/>
    </location>
</feature>
<dbReference type="PROSITE" id="PS50887">
    <property type="entry name" value="GGDEF"/>
    <property type="match status" value="1"/>
</dbReference>
<dbReference type="PROSITE" id="PS50113">
    <property type="entry name" value="PAC"/>
    <property type="match status" value="1"/>
</dbReference>
<evidence type="ECO:0000259" key="3">
    <source>
        <dbReference type="PROSITE" id="PS50883"/>
    </source>
</evidence>
<dbReference type="Pfam" id="PF00563">
    <property type="entry name" value="EAL"/>
    <property type="match status" value="1"/>
</dbReference>
<feature type="domain" description="GGDEF" evidence="4">
    <location>
        <begin position="475"/>
        <end position="606"/>
    </location>
</feature>
<sequence length="883" mass="96388">MLNDLWKALLLSVMLGCILGVAVGVRDTARNKAAIVSDLNRDALLAVDTVELLARNLRLAVTTVAANIDPDNMADSAVQLWPQLSEEWRDFRTVLIIDMSGTIAADLGRGGAAVGTDVSFRDYFREIVTDPSRIYFVGAPIISQFDGQWVLPVSAPILDTDRVLRGVVTASVEYGYFEPDAWQTLGARTNLHLLALETGSVFDLDLEHPLLAPQARIGSAALDIGTQHIDDLPHGLPIPGQTAFVVRTSHEGLGVIVSRPTDEIDAEAAKAGTFVGSLTGILSALMLFIFLRGRVMLRRVRADARQLRLLQERQRLATSAGGIGIWDLEISSGKVVWDALMHRCYGTDPATFPATFEAWRERLHPADMANTIATFQKAVKTGTDLTAKFRILTPQGEERTLQASASITEGPDGRSKHMIGVNLDITREIAREMALKDALERIEHDATHDALTGIGNRRGFFYHVDALAARYREDAPTAVLLLDIDQYKMVNDVVGHTGGDHLLKTVATLLETALGADGYVARIGGDEFAMILCGADLENRAQTMSERILALCREPVPYKTMTIRYTASIGIAIGKLSAAHRLLEDADIALYAAKNSGRNQSQLYSHEMRVKSEQKKHLADDLTIAIEQGQIGIRLQPQVCARSETLSGAEVLMRWWHPQRGELSPPEFLPVATELGLLPELDRIMMKQAVEAAKTLARQGIVLPSLSMNISVERLTQPDLIADVANLPDYPGELIFELLEATDFSCSHQDVFARIAELRDLGVKFAVDDFGSGHASLTTLLALNPDYVKIDKRLVIEGTTDAASPSPFLITISELCHRLDIATIAEGVETRETVDMMAALGADILQGFFIAKPLNVPEFVTWSRQEAAEGGVTAPREQPLNGG</sequence>
<dbReference type="Pfam" id="PF08447">
    <property type="entry name" value="PAS_3"/>
    <property type="match status" value="1"/>
</dbReference>
<dbReference type="InterPro" id="IPR052155">
    <property type="entry name" value="Biofilm_reg_signaling"/>
</dbReference>
<evidence type="ECO:0008006" key="7">
    <source>
        <dbReference type="Google" id="ProtNLM"/>
    </source>
</evidence>
<dbReference type="SMART" id="SM00267">
    <property type="entry name" value="GGDEF"/>
    <property type="match status" value="1"/>
</dbReference>
<feature type="transmembrane region" description="Helical" evidence="1">
    <location>
        <begin position="271"/>
        <end position="291"/>
    </location>
</feature>
<dbReference type="InterPro" id="IPR001633">
    <property type="entry name" value="EAL_dom"/>
</dbReference>
<dbReference type="Gene3D" id="3.30.450.20">
    <property type="entry name" value="PAS domain"/>
    <property type="match status" value="2"/>
</dbReference>
<dbReference type="InterPro" id="IPR029787">
    <property type="entry name" value="Nucleotide_cyclase"/>
</dbReference>
<proteinExistence type="predicted"/>
<reference evidence="5 6" key="1">
    <citation type="submission" date="2023-01" db="EMBL/GenBank/DDBJ databases">
        <title>Complete genome sequence of Roseicyclus marinus strain Dej080120_10.</title>
        <authorList>
            <person name="Ueki S."/>
            <person name="Maruyama F."/>
        </authorList>
    </citation>
    <scope>NUCLEOTIDE SEQUENCE [LARGE SCALE GENOMIC DNA]</scope>
    <source>
        <strain evidence="5 6">Dej080120_10</strain>
    </source>
</reference>
<dbReference type="PANTHER" id="PTHR44757:SF2">
    <property type="entry name" value="BIOFILM ARCHITECTURE MAINTENANCE PROTEIN MBAA"/>
    <property type="match status" value="1"/>
</dbReference>
<keyword evidence="1" id="KW-0472">Membrane</keyword>
<protein>
    <recommendedName>
        <fullName evidence="7">Diguanylate cyclase (GGDEF)-like protein</fullName>
    </recommendedName>
</protein>
<dbReference type="CDD" id="cd01948">
    <property type="entry name" value="EAL"/>
    <property type="match status" value="1"/>
</dbReference>
<dbReference type="Gene3D" id="2.10.70.100">
    <property type="match status" value="1"/>
</dbReference>
<keyword evidence="1" id="KW-0812">Transmembrane</keyword>
<dbReference type="NCBIfam" id="TIGR00254">
    <property type="entry name" value="GGDEF"/>
    <property type="match status" value="1"/>
</dbReference>
<dbReference type="InterPro" id="IPR000160">
    <property type="entry name" value="GGDEF_dom"/>
</dbReference>
<name>A0AA48KLY8_9RHOB</name>
<dbReference type="InterPro" id="IPR013655">
    <property type="entry name" value="PAS_fold_3"/>
</dbReference>
<dbReference type="EMBL" id="AP027266">
    <property type="protein sequence ID" value="BDW86640.1"/>
    <property type="molecule type" value="Genomic_DNA"/>
</dbReference>
<dbReference type="InterPro" id="IPR035919">
    <property type="entry name" value="EAL_sf"/>
</dbReference>
<dbReference type="AlphaFoldDB" id="A0AA48KLY8"/>
<dbReference type="KEGG" id="rmai:MACH21_28170"/>
<dbReference type="Gene3D" id="3.20.20.450">
    <property type="entry name" value="EAL domain"/>
    <property type="match status" value="1"/>
</dbReference>
<dbReference type="SUPFAM" id="SSF55785">
    <property type="entry name" value="PYP-like sensor domain (PAS domain)"/>
    <property type="match status" value="1"/>
</dbReference>
<dbReference type="CDD" id="cd01949">
    <property type="entry name" value="GGDEF"/>
    <property type="match status" value="1"/>
</dbReference>
<feature type="domain" description="PAC" evidence="2">
    <location>
        <begin position="385"/>
        <end position="437"/>
    </location>
</feature>